<keyword evidence="3" id="KW-0732">Signal</keyword>
<organism evidence="4 5">
    <name type="scientific">Linum trigynum</name>
    <dbReference type="NCBI Taxonomy" id="586398"/>
    <lineage>
        <taxon>Eukaryota</taxon>
        <taxon>Viridiplantae</taxon>
        <taxon>Streptophyta</taxon>
        <taxon>Embryophyta</taxon>
        <taxon>Tracheophyta</taxon>
        <taxon>Spermatophyta</taxon>
        <taxon>Magnoliopsida</taxon>
        <taxon>eudicotyledons</taxon>
        <taxon>Gunneridae</taxon>
        <taxon>Pentapetalae</taxon>
        <taxon>rosids</taxon>
        <taxon>fabids</taxon>
        <taxon>Malpighiales</taxon>
        <taxon>Linaceae</taxon>
        <taxon>Linum</taxon>
    </lineage>
</organism>
<evidence type="ECO:0000256" key="1">
    <source>
        <dbReference type="SAM" id="Coils"/>
    </source>
</evidence>
<protein>
    <submittedName>
        <fullName evidence="4">Uncharacterized protein</fullName>
    </submittedName>
</protein>
<evidence type="ECO:0000256" key="3">
    <source>
        <dbReference type="SAM" id="SignalP"/>
    </source>
</evidence>
<proteinExistence type="predicted"/>
<sequence>MAVAAPAYLFLFASTLASLLAVTSQAELLADDNSSSLIRQLQEAKLKLARLGSDFEHVEARDRRLEENGKEIEEMEKEFAHLMAILTNLKDELLAGDSVVITLEKEIRDLWDKLRKNEFDIQVLILKAKESDTSPDTVALHLKKAEDLLAERWILIHQFEQALQLIDMRLMEAQTQANYSRSPFLKYMNDPNGNISKAKRFGAESGLSSYISSMLEQLKRLYSTVKEFHFELQSFVRQIMEHYEFTKSIANDEVVFFLASVLLVIPVIGAWIFLSAHLL</sequence>
<dbReference type="Proteomes" id="UP001497516">
    <property type="component" value="Chromosome 2"/>
</dbReference>
<keyword evidence="2" id="KW-0812">Transmembrane</keyword>
<evidence type="ECO:0000313" key="5">
    <source>
        <dbReference type="Proteomes" id="UP001497516"/>
    </source>
</evidence>
<feature type="coiled-coil region" evidence="1">
    <location>
        <begin position="41"/>
        <end position="92"/>
    </location>
</feature>
<keyword evidence="1" id="KW-0175">Coiled coil</keyword>
<reference evidence="4 5" key="1">
    <citation type="submission" date="2024-04" db="EMBL/GenBank/DDBJ databases">
        <authorList>
            <person name="Fracassetti M."/>
        </authorList>
    </citation>
    <scope>NUCLEOTIDE SEQUENCE [LARGE SCALE GENOMIC DNA]</scope>
</reference>
<keyword evidence="5" id="KW-1185">Reference proteome</keyword>
<feature type="chain" id="PRO_5043707578" evidence="3">
    <location>
        <begin position="22"/>
        <end position="279"/>
    </location>
</feature>
<evidence type="ECO:0000313" key="4">
    <source>
        <dbReference type="EMBL" id="CAL1372828.1"/>
    </source>
</evidence>
<gene>
    <name evidence="4" type="ORF">LTRI10_LOCUS14800</name>
</gene>
<feature type="transmembrane region" description="Helical" evidence="2">
    <location>
        <begin position="254"/>
        <end position="274"/>
    </location>
</feature>
<accession>A0AAV2DG40</accession>
<dbReference type="EMBL" id="OZ034815">
    <property type="protein sequence ID" value="CAL1372828.1"/>
    <property type="molecule type" value="Genomic_DNA"/>
</dbReference>
<feature type="signal peptide" evidence="3">
    <location>
        <begin position="1"/>
        <end position="21"/>
    </location>
</feature>
<keyword evidence="2" id="KW-0472">Membrane</keyword>
<name>A0AAV2DG40_9ROSI</name>
<evidence type="ECO:0000256" key="2">
    <source>
        <dbReference type="SAM" id="Phobius"/>
    </source>
</evidence>
<dbReference type="PANTHER" id="PTHR34360">
    <property type="entry name" value="OS08G0519400 PROTEIN"/>
    <property type="match status" value="1"/>
</dbReference>
<dbReference type="AlphaFoldDB" id="A0AAV2DG40"/>
<dbReference type="PANTHER" id="PTHR34360:SF2">
    <property type="entry name" value="MYOSIN HEAVY CHAIN-LIKE PROTEIN"/>
    <property type="match status" value="1"/>
</dbReference>
<keyword evidence="2" id="KW-1133">Transmembrane helix</keyword>